<dbReference type="InterPro" id="IPR000468">
    <property type="entry name" value="Barstar"/>
</dbReference>
<reference evidence="4" key="1">
    <citation type="journal article" date="2019" name="Int. J. Syst. Evol. Microbiol.">
        <title>The Global Catalogue of Microorganisms (GCM) 10K type strain sequencing project: providing services to taxonomists for standard genome sequencing and annotation.</title>
        <authorList>
            <consortium name="The Broad Institute Genomics Platform"/>
            <consortium name="The Broad Institute Genome Sequencing Center for Infectious Disease"/>
            <person name="Wu L."/>
            <person name="Ma J."/>
        </authorList>
    </citation>
    <scope>NUCLEOTIDE SEQUENCE [LARGE SCALE GENOMIC DNA]</scope>
    <source>
        <strain evidence="4">CGMCC 4.1622</strain>
    </source>
</reference>
<evidence type="ECO:0000256" key="1">
    <source>
        <dbReference type="ARBA" id="ARBA00006845"/>
    </source>
</evidence>
<dbReference type="Gene3D" id="3.30.370.10">
    <property type="entry name" value="Barstar-like"/>
    <property type="match status" value="1"/>
</dbReference>
<dbReference type="Pfam" id="PF01337">
    <property type="entry name" value="Barstar"/>
    <property type="match status" value="1"/>
</dbReference>
<dbReference type="Proteomes" id="UP001596066">
    <property type="component" value="Unassembled WGS sequence"/>
</dbReference>
<dbReference type="SUPFAM" id="SSF52038">
    <property type="entry name" value="Barstar-related"/>
    <property type="match status" value="1"/>
</dbReference>
<evidence type="ECO:0000259" key="2">
    <source>
        <dbReference type="Pfam" id="PF01337"/>
    </source>
</evidence>
<dbReference type="RefSeq" id="WP_346140533.1">
    <property type="nucleotide sequence ID" value="NZ_BAAAUA010000001.1"/>
</dbReference>
<comment type="similarity">
    <text evidence="1">Belongs to the barstar family.</text>
</comment>
<proteinExistence type="inferred from homology"/>
<accession>A0ABW0VFW6</accession>
<dbReference type="EMBL" id="JBHSOC010000025">
    <property type="protein sequence ID" value="MFC5642991.1"/>
    <property type="molecule type" value="Genomic_DNA"/>
</dbReference>
<comment type="caution">
    <text evidence="3">The sequence shown here is derived from an EMBL/GenBank/DDBJ whole genome shotgun (WGS) entry which is preliminary data.</text>
</comment>
<protein>
    <submittedName>
        <fullName evidence="3">Barstar family protein</fullName>
    </submittedName>
</protein>
<feature type="domain" description="Barstar (barnase inhibitor)" evidence="2">
    <location>
        <begin position="167"/>
        <end position="244"/>
    </location>
</feature>
<gene>
    <name evidence="3" type="ORF">ACFPZF_16700</name>
</gene>
<dbReference type="InterPro" id="IPR035905">
    <property type="entry name" value="Barstar-like_sf"/>
</dbReference>
<evidence type="ECO:0000313" key="3">
    <source>
        <dbReference type="EMBL" id="MFC5642991.1"/>
    </source>
</evidence>
<keyword evidence="4" id="KW-1185">Reference proteome</keyword>
<evidence type="ECO:0000313" key="4">
    <source>
        <dbReference type="Proteomes" id="UP001596066"/>
    </source>
</evidence>
<organism evidence="3 4">
    <name type="scientific">Kitasatospora cinereorecta</name>
    <dbReference type="NCBI Taxonomy" id="285560"/>
    <lineage>
        <taxon>Bacteria</taxon>
        <taxon>Bacillati</taxon>
        <taxon>Actinomycetota</taxon>
        <taxon>Actinomycetes</taxon>
        <taxon>Kitasatosporales</taxon>
        <taxon>Streptomycetaceae</taxon>
        <taxon>Kitasatospora</taxon>
    </lineage>
</organism>
<sequence>MAADPPMPALYRLVEDELDREILSSQDLDGFFVAEPPAQSALVTFIGTSVRSDFRPRQIEDVELRVVDAAGKPLAYYYIGRAELHSALPSETVAGTTNVSASFFGYALPYPGAREIWPRWASGKPIERGEWRAYPPEMYESWLHVAQHAWFASGHQAKRYGLEPEPVLDGSEMINIAGFYCALGEAVNGPGGYFGSNPSALEDCLTNRPPDQPPLKLVWRNFRDAEQSIDQDELGYVLAVLRRTGVHVTFH</sequence>
<name>A0ABW0VFW6_9ACTN</name>